<comment type="subcellular location">
    <subcellularLocation>
        <location evidence="1">Mitochondrion</location>
    </subcellularLocation>
</comment>
<evidence type="ECO:0000256" key="4">
    <source>
        <dbReference type="ARBA" id="ARBA00023128"/>
    </source>
</evidence>
<evidence type="ECO:0000313" key="9">
    <source>
        <dbReference type="Proteomes" id="UP000281468"/>
    </source>
</evidence>
<dbReference type="Proteomes" id="UP000281468">
    <property type="component" value="Unassembled WGS sequence"/>
</dbReference>
<evidence type="ECO:0000256" key="7">
    <source>
        <dbReference type="SAM" id="MobiDB-lite"/>
    </source>
</evidence>
<evidence type="ECO:0000256" key="1">
    <source>
        <dbReference type="ARBA" id="ARBA00004173"/>
    </source>
</evidence>
<keyword evidence="5" id="KW-0687">Ribonucleoprotein</keyword>
<dbReference type="InterPro" id="IPR019716">
    <property type="entry name" value="Ribosomal_mL53"/>
</dbReference>
<evidence type="ECO:0000256" key="6">
    <source>
        <dbReference type="ARBA" id="ARBA00035180"/>
    </source>
</evidence>
<keyword evidence="3" id="KW-0689">Ribosomal protein</keyword>
<dbReference type="VEuPathDB" id="FungiDB:BTJ68_06989"/>
<accession>A0A3M7GN36</accession>
<dbReference type="GO" id="GO:0005762">
    <property type="term" value="C:mitochondrial large ribosomal subunit"/>
    <property type="evidence" value="ECO:0007669"/>
    <property type="project" value="TreeGrafter"/>
</dbReference>
<gene>
    <name evidence="8" type="ORF">D0862_05987</name>
</gene>
<protein>
    <recommendedName>
        <fullName evidence="6">Large ribosomal subunit protein mL53</fullName>
    </recommendedName>
</protein>
<dbReference type="Gene3D" id="3.40.30.10">
    <property type="entry name" value="Glutaredoxin"/>
    <property type="match status" value="1"/>
</dbReference>
<keyword evidence="4" id="KW-0496">Mitochondrion</keyword>
<reference evidence="8 9" key="1">
    <citation type="journal article" date="2018" name="BMC Genomics">
        <title>Genomic evidence for intraspecific hybridization in a clonal and extremely halotolerant yeast.</title>
        <authorList>
            <person name="Gostincar C."/>
            <person name="Stajich J.E."/>
            <person name="Zupancic J."/>
            <person name="Zalar P."/>
            <person name="Gunde-Cimerman N."/>
        </authorList>
    </citation>
    <scope>NUCLEOTIDE SEQUENCE [LARGE SCALE GENOMIC DNA]</scope>
    <source>
        <strain evidence="8 9">EXF-171</strain>
    </source>
</reference>
<evidence type="ECO:0000256" key="5">
    <source>
        <dbReference type="ARBA" id="ARBA00023274"/>
    </source>
</evidence>
<name>A0A3M7GN36_HORWE</name>
<dbReference type="EMBL" id="QWIQ01000165">
    <property type="protein sequence ID" value="RMZ02560.1"/>
    <property type="molecule type" value="Genomic_DNA"/>
</dbReference>
<dbReference type="PANTHER" id="PTHR28236">
    <property type="entry name" value="54S RIBOSOMAL PROTEIN L44, MITOCHONDRIAL"/>
    <property type="match status" value="1"/>
</dbReference>
<proteinExistence type="inferred from homology"/>
<dbReference type="AlphaFoldDB" id="A0A3M7GN36"/>
<organism evidence="8 9">
    <name type="scientific">Hortaea werneckii</name>
    <name type="common">Black yeast</name>
    <name type="synonym">Cladosporium werneckii</name>
    <dbReference type="NCBI Taxonomy" id="91943"/>
    <lineage>
        <taxon>Eukaryota</taxon>
        <taxon>Fungi</taxon>
        <taxon>Dikarya</taxon>
        <taxon>Ascomycota</taxon>
        <taxon>Pezizomycotina</taxon>
        <taxon>Dothideomycetes</taxon>
        <taxon>Dothideomycetidae</taxon>
        <taxon>Mycosphaerellales</taxon>
        <taxon>Teratosphaeriaceae</taxon>
        <taxon>Hortaea</taxon>
    </lineage>
</organism>
<evidence type="ECO:0000313" key="8">
    <source>
        <dbReference type="EMBL" id="RMZ02560.1"/>
    </source>
</evidence>
<comment type="caution">
    <text evidence="8">The sequence shown here is derived from an EMBL/GenBank/DDBJ whole genome shotgun (WGS) entry which is preliminary data.</text>
</comment>
<dbReference type="GO" id="GO:0003735">
    <property type="term" value="F:structural constituent of ribosome"/>
    <property type="evidence" value="ECO:0007669"/>
    <property type="project" value="TreeGrafter"/>
</dbReference>
<dbReference type="PANTHER" id="PTHR28236:SF1">
    <property type="entry name" value="LARGE RIBOSOMAL SUBUNIT PROTEIN ML53"/>
    <property type="match status" value="1"/>
</dbReference>
<comment type="similarity">
    <text evidence="2">Belongs to the mitochondrion-specific ribosomal protein mL53 family.</text>
</comment>
<evidence type="ECO:0000256" key="3">
    <source>
        <dbReference type="ARBA" id="ARBA00022980"/>
    </source>
</evidence>
<evidence type="ECO:0000256" key="2">
    <source>
        <dbReference type="ARBA" id="ARBA00005557"/>
    </source>
</evidence>
<dbReference type="Pfam" id="PF10780">
    <property type="entry name" value="MRP_L53"/>
    <property type="match status" value="1"/>
</dbReference>
<feature type="compositionally biased region" description="Low complexity" evidence="7">
    <location>
        <begin position="21"/>
        <end position="38"/>
    </location>
</feature>
<dbReference type="InterPro" id="IPR042776">
    <property type="entry name" value="Ribosomal_mL53_fung"/>
</dbReference>
<feature type="region of interest" description="Disordered" evidence="7">
    <location>
        <begin position="1"/>
        <end position="56"/>
    </location>
</feature>
<sequence>MNPLPGITLGAPRGSPILTRPAGSLPSSPVSSSGILSPERPPICTVPPSTGPDLGIPAYQRRQEARDSESKLSKMITKYITGITTSFSPFNPRSGKTIRNFLASLPPNARSTMRIGVKMFGQNDAAKPAILDLTFNQLTREIKIEDGREMKLDVEKMKFRDIQTEVDRHSRALRRKEELDA</sequence>